<keyword evidence="2" id="KW-1185">Reference proteome</keyword>
<protein>
    <submittedName>
        <fullName evidence="1">Uncharacterized protein</fullName>
    </submittedName>
</protein>
<comment type="caution">
    <text evidence="1">The sequence shown here is derived from an EMBL/GenBank/DDBJ whole genome shotgun (WGS) entry which is preliminary data.</text>
</comment>
<sequence>MANLFPPLFPLPPLRQPYTSSCDCSMNIHNAREELHNSVSDDEEEVEPIPKVEKKTDIPTATKKESVKPEKPIRRSLSCPNVYKHMVPKAVLMKTGLKTLNNARHVNTVRSVNTVRPSSTTMSLNTVRPSYTAHPKSTVHYARPRTHFQNQAQSTVNKPFYKKTTLTKRSYNQNVNTVRQNVNTIRARGFNVVKPSACWVWKLIKPNDASLVFNKYNLLDIRKRLGHPVYFTVYYSS</sequence>
<reference evidence="1" key="2">
    <citation type="submission" date="2022-01" db="EMBL/GenBank/DDBJ databases">
        <authorList>
            <person name="Yamashiro T."/>
            <person name="Shiraishi A."/>
            <person name="Satake H."/>
            <person name="Nakayama K."/>
        </authorList>
    </citation>
    <scope>NUCLEOTIDE SEQUENCE</scope>
</reference>
<dbReference type="Proteomes" id="UP001151760">
    <property type="component" value="Unassembled WGS sequence"/>
</dbReference>
<evidence type="ECO:0000313" key="1">
    <source>
        <dbReference type="EMBL" id="GJT31888.1"/>
    </source>
</evidence>
<name>A0ABQ5D105_9ASTR</name>
<organism evidence="1 2">
    <name type="scientific">Tanacetum coccineum</name>
    <dbReference type="NCBI Taxonomy" id="301880"/>
    <lineage>
        <taxon>Eukaryota</taxon>
        <taxon>Viridiplantae</taxon>
        <taxon>Streptophyta</taxon>
        <taxon>Embryophyta</taxon>
        <taxon>Tracheophyta</taxon>
        <taxon>Spermatophyta</taxon>
        <taxon>Magnoliopsida</taxon>
        <taxon>eudicotyledons</taxon>
        <taxon>Gunneridae</taxon>
        <taxon>Pentapetalae</taxon>
        <taxon>asterids</taxon>
        <taxon>campanulids</taxon>
        <taxon>Asterales</taxon>
        <taxon>Asteraceae</taxon>
        <taxon>Asteroideae</taxon>
        <taxon>Anthemideae</taxon>
        <taxon>Anthemidinae</taxon>
        <taxon>Tanacetum</taxon>
    </lineage>
</organism>
<accession>A0ABQ5D105</accession>
<reference evidence="1" key="1">
    <citation type="journal article" date="2022" name="Int. J. Mol. Sci.">
        <title>Draft Genome of Tanacetum Coccineum: Genomic Comparison of Closely Related Tanacetum-Family Plants.</title>
        <authorList>
            <person name="Yamashiro T."/>
            <person name="Shiraishi A."/>
            <person name="Nakayama K."/>
            <person name="Satake H."/>
        </authorList>
    </citation>
    <scope>NUCLEOTIDE SEQUENCE</scope>
</reference>
<proteinExistence type="predicted"/>
<dbReference type="EMBL" id="BQNB010014745">
    <property type="protein sequence ID" value="GJT31888.1"/>
    <property type="molecule type" value="Genomic_DNA"/>
</dbReference>
<evidence type="ECO:0000313" key="2">
    <source>
        <dbReference type="Proteomes" id="UP001151760"/>
    </source>
</evidence>
<gene>
    <name evidence="1" type="ORF">Tco_0922307</name>
</gene>